<accession>A0AAJ2LQ96</accession>
<dbReference type="Gene3D" id="1.10.238.160">
    <property type="match status" value="1"/>
</dbReference>
<dbReference type="EMBL" id="JAVLSF010000193">
    <property type="protein sequence ID" value="MDR9777798.1"/>
    <property type="molecule type" value="Genomic_DNA"/>
</dbReference>
<name>A0AAJ2LQ96_9HYPH</name>
<organism evidence="1 2">
    <name type="scientific">Rhizobium hidalgonense</name>
    <dbReference type="NCBI Taxonomy" id="1538159"/>
    <lineage>
        <taxon>Bacteria</taxon>
        <taxon>Pseudomonadati</taxon>
        <taxon>Pseudomonadota</taxon>
        <taxon>Alphaproteobacteria</taxon>
        <taxon>Hyphomicrobiales</taxon>
        <taxon>Rhizobiaceae</taxon>
        <taxon>Rhizobium/Agrobacterium group</taxon>
        <taxon>Rhizobium</taxon>
    </lineage>
</organism>
<protein>
    <submittedName>
        <fullName evidence="1">AlpA family transcriptional regulator</fullName>
    </submittedName>
</protein>
<evidence type="ECO:0000313" key="1">
    <source>
        <dbReference type="EMBL" id="MDR9777798.1"/>
    </source>
</evidence>
<dbReference type="Pfam" id="PF05930">
    <property type="entry name" value="Phage_AlpA"/>
    <property type="match status" value="1"/>
</dbReference>
<reference evidence="1" key="1">
    <citation type="submission" date="2023-04" db="EMBL/GenBank/DDBJ databases">
        <title>Genomic characterization of faba bean (Vicia faba) microsymbionts in Mexican soils.</title>
        <authorList>
            <person name="Rivera Orduna F.N."/>
            <person name="Guevara-Luna J."/>
            <person name="Yan J."/>
            <person name="Arroyo-Herrera I."/>
            <person name="Li Y."/>
            <person name="Vasquez-Murrieta M.S."/>
            <person name="Wang E.T."/>
        </authorList>
    </citation>
    <scope>NUCLEOTIDE SEQUENCE</scope>
    <source>
        <strain evidence="1">CH26</strain>
    </source>
</reference>
<dbReference type="AlphaFoldDB" id="A0AAJ2LQ96"/>
<gene>
    <name evidence="1" type="ORF">RJJ65_35270</name>
</gene>
<sequence>VVKFISITIYSKLYMYLTRAYKTKLTHPSIFFHFIKLNVCDYSKLVQGSFIQISQMLRDDHRNHLENNMNYQQHSTTANFSNYQLAAPVLATPVAARRILRLKQVIEITGLSRSAIYDRLDPKSRRYDASFPKQIKLGGSTNSAVGWVESEILIWLDQCCGIR</sequence>
<dbReference type="InterPro" id="IPR010260">
    <property type="entry name" value="AlpA"/>
</dbReference>
<evidence type="ECO:0000313" key="2">
    <source>
        <dbReference type="Proteomes" id="UP001268610"/>
    </source>
</evidence>
<dbReference type="InterPro" id="IPR052931">
    <property type="entry name" value="Prophage_regulatory_activator"/>
</dbReference>
<dbReference type="PANTHER" id="PTHR36154:SF1">
    <property type="entry name" value="DNA-BINDING TRANSCRIPTIONAL ACTIVATOR ALPA"/>
    <property type="match status" value="1"/>
</dbReference>
<proteinExistence type="predicted"/>
<dbReference type="RefSeq" id="WP_310865982.1">
    <property type="nucleotide sequence ID" value="NZ_JAVLSF010000193.1"/>
</dbReference>
<feature type="non-terminal residue" evidence="1">
    <location>
        <position position="1"/>
    </location>
</feature>
<comment type="caution">
    <text evidence="1">The sequence shown here is derived from an EMBL/GenBank/DDBJ whole genome shotgun (WGS) entry which is preliminary data.</text>
</comment>
<dbReference type="Proteomes" id="UP001268610">
    <property type="component" value="Unassembled WGS sequence"/>
</dbReference>
<dbReference type="PANTHER" id="PTHR36154">
    <property type="entry name" value="DNA-BINDING TRANSCRIPTIONAL ACTIVATOR ALPA"/>
    <property type="match status" value="1"/>
</dbReference>